<dbReference type="InterPro" id="IPR052384">
    <property type="entry name" value="TMTC_O-mannosyltransferase"/>
</dbReference>
<dbReference type="PANTHER" id="PTHR44216:SF3">
    <property type="entry name" value="PROTEIN O-MANNOSYL-TRANSFERASE TMTC2"/>
    <property type="match status" value="1"/>
</dbReference>
<evidence type="ECO:0000256" key="2">
    <source>
        <dbReference type="SAM" id="SignalP"/>
    </source>
</evidence>
<dbReference type="Pfam" id="PF13432">
    <property type="entry name" value="TPR_16"/>
    <property type="match status" value="1"/>
</dbReference>
<feature type="chain" id="PRO_5015981053" evidence="2">
    <location>
        <begin position="22"/>
        <end position="259"/>
    </location>
</feature>
<dbReference type="Gene3D" id="1.25.40.10">
    <property type="entry name" value="Tetratricopeptide repeat domain"/>
    <property type="match status" value="1"/>
</dbReference>
<dbReference type="SUPFAM" id="SSF48452">
    <property type="entry name" value="TPR-like"/>
    <property type="match status" value="1"/>
</dbReference>
<gene>
    <name evidence="3" type="ORF">DK847_02590</name>
</gene>
<evidence type="ECO:0000313" key="4">
    <source>
        <dbReference type="Proteomes" id="UP000248795"/>
    </source>
</evidence>
<dbReference type="InterPro" id="IPR014596">
    <property type="entry name" value="UCP035836"/>
</dbReference>
<protein>
    <submittedName>
        <fullName evidence="3">Pilus assembly protein TadD</fullName>
    </submittedName>
</protein>
<dbReference type="EMBL" id="QKVK01000001">
    <property type="protein sequence ID" value="PZF78711.1"/>
    <property type="molecule type" value="Genomic_DNA"/>
</dbReference>
<keyword evidence="4" id="KW-1185">Reference proteome</keyword>
<dbReference type="AlphaFoldDB" id="A0A2W2AU01"/>
<reference evidence="4" key="1">
    <citation type="submission" date="2018-06" db="EMBL/GenBank/DDBJ databases">
        <title>Aestuariibacter litoralis strain KCTC 52945T.</title>
        <authorList>
            <person name="Li X."/>
            <person name="Salam N."/>
            <person name="Li J.-L."/>
            <person name="Chen Y.-M."/>
            <person name="Yang Z.-W."/>
            <person name="Zhang L.-Y."/>
            <person name="Han M.-X."/>
            <person name="Xiao M."/>
            <person name="Li W.-J."/>
        </authorList>
    </citation>
    <scope>NUCLEOTIDE SEQUENCE [LARGE SCALE GENOMIC DNA]</scope>
    <source>
        <strain evidence="4">KCTC 52945</strain>
    </source>
</reference>
<accession>A0A2W2AU01</accession>
<sequence length="259" mass="27832">MPRARPRAAILILLASAVALTGCNKTMSSLTPGSSLNTASTTPVSLDALAELGEKWQSNPKDVNKGLAYANGLESVGQKDEALTVYQKLYESAPGNAKVAGLYGRKLVSAGKADRAVPILEAAERGDTDWRIMSALGTAYDQQGLYQKAREQYAKALAADPQNLAVMNNLAMSYALEGNLKQAETELRAADALPRSKSEPRIRQNLALVVGLQGRFDEATKLAQQDLPPEQVQENMAYLKKMLSQPNTWQQISAGGNQG</sequence>
<keyword evidence="1" id="KW-0802">TPR repeat</keyword>
<dbReference type="InterPro" id="IPR011990">
    <property type="entry name" value="TPR-like_helical_dom_sf"/>
</dbReference>
<comment type="caution">
    <text evidence="3">The sequence shown here is derived from an EMBL/GenBank/DDBJ whole genome shotgun (WGS) entry which is preliminary data.</text>
</comment>
<dbReference type="PROSITE" id="PS51257">
    <property type="entry name" value="PROKAR_LIPOPROTEIN"/>
    <property type="match status" value="1"/>
</dbReference>
<name>A0A2W2AU01_9HYPH</name>
<keyword evidence="2" id="KW-0732">Signal</keyword>
<dbReference type="Proteomes" id="UP000248795">
    <property type="component" value="Unassembled WGS sequence"/>
</dbReference>
<organism evidence="3 4">
    <name type="scientific">Aestuariivirga litoralis</name>
    <dbReference type="NCBI Taxonomy" id="2650924"/>
    <lineage>
        <taxon>Bacteria</taxon>
        <taxon>Pseudomonadati</taxon>
        <taxon>Pseudomonadota</taxon>
        <taxon>Alphaproteobacteria</taxon>
        <taxon>Hyphomicrobiales</taxon>
        <taxon>Aestuariivirgaceae</taxon>
        <taxon>Aestuariivirga</taxon>
    </lineage>
</organism>
<dbReference type="InterPro" id="IPR019734">
    <property type="entry name" value="TPR_rpt"/>
</dbReference>
<dbReference type="PROSITE" id="PS50005">
    <property type="entry name" value="TPR"/>
    <property type="match status" value="1"/>
</dbReference>
<dbReference type="RefSeq" id="WP_111196039.1">
    <property type="nucleotide sequence ID" value="NZ_QKVK01000001.1"/>
</dbReference>
<dbReference type="PIRSF" id="PIRSF035836">
    <property type="entry name" value="UCP035836"/>
    <property type="match status" value="1"/>
</dbReference>
<feature type="signal peptide" evidence="2">
    <location>
        <begin position="1"/>
        <end position="21"/>
    </location>
</feature>
<evidence type="ECO:0000256" key="1">
    <source>
        <dbReference type="PROSITE-ProRule" id="PRU00339"/>
    </source>
</evidence>
<dbReference type="PANTHER" id="PTHR44216">
    <property type="entry name" value="PROTEIN O-MANNOSYL-TRANSFERASE TMTC2"/>
    <property type="match status" value="1"/>
</dbReference>
<dbReference type="Pfam" id="PF14559">
    <property type="entry name" value="TPR_19"/>
    <property type="match status" value="1"/>
</dbReference>
<dbReference type="SMART" id="SM00028">
    <property type="entry name" value="TPR"/>
    <property type="match status" value="1"/>
</dbReference>
<feature type="repeat" description="TPR" evidence="1">
    <location>
        <begin position="130"/>
        <end position="163"/>
    </location>
</feature>
<evidence type="ECO:0000313" key="3">
    <source>
        <dbReference type="EMBL" id="PZF78711.1"/>
    </source>
</evidence>
<proteinExistence type="predicted"/>